<dbReference type="EMBL" id="JACOGF010000008">
    <property type="protein sequence ID" value="MBC3918981.1"/>
    <property type="molecule type" value="Genomic_DNA"/>
</dbReference>
<accession>A0ABR6ZSX1</accession>
<gene>
    <name evidence="1" type="ORF">H8L32_15930</name>
</gene>
<keyword evidence="2" id="KW-1185">Reference proteome</keyword>
<protein>
    <recommendedName>
        <fullName evidence="3">Extradiol ring-cleavage dioxygenase LigAB LigA subunit domain-containing protein</fullName>
    </recommendedName>
</protein>
<dbReference type="RefSeq" id="WP_186948256.1">
    <property type="nucleotide sequence ID" value="NZ_JACOGF010000008.1"/>
</dbReference>
<name>A0ABR6ZSX1_9BURK</name>
<organism evidence="1 2">
    <name type="scientific">Undibacterium hunanense</name>
    <dbReference type="NCBI Taxonomy" id="2762292"/>
    <lineage>
        <taxon>Bacteria</taxon>
        <taxon>Pseudomonadati</taxon>
        <taxon>Pseudomonadota</taxon>
        <taxon>Betaproteobacteria</taxon>
        <taxon>Burkholderiales</taxon>
        <taxon>Oxalobacteraceae</taxon>
        <taxon>Undibacterium</taxon>
    </lineage>
</organism>
<proteinExistence type="predicted"/>
<dbReference type="Proteomes" id="UP000650424">
    <property type="component" value="Unassembled WGS sequence"/>
</dbReference>
<sequence>MSKLLEYLNTLDKDSAALAAHRSDPNAAMADFGLTPEEQTAVLSGDKEAVAGLLGISAEDLPALDSIEY</sequence>
<comment type="caution">
    <text evidence="1">The sequence shown here is derived from an EMBL/GenBank/DDBJ whole genome shotgun (WGS) entry which is preliminary data.</text>
</comment>
<evidence type="ECO:0008006" key="3">
    <source>
        <dbReference type="Google" id="ProtNLM"/>
    </source>
</evidence>
<reference evidence="1 2" key="1">
    <citation type="submission" date="2020-08" db="EMBL/GenBank/DDBJ databases">
        <title>Novel species isolated from subtropical streams in China.</title>
        <authorList>
            <person name="Lu H."/>
        </authorList>
    </citation>
    <scope>NUCLEOTIDE SEQUENCE [LARGE SCALE GENOMIC DNA]</scope>
    <source>
        <strain evidence="1 2">CY18W</strain>
    </source>
</reference>
<evidence type="ECO:0000313" key="1">
    <source>
        <dbReference type="EMBL" id="MBC3918981.1"/>
    </source>
</evidence>
<evidence type="ECO:0000313" key="2">
    <source>
        <dbReference type="Proteomes" id="UP000650424"/>
    </source>
</evidence>